<proteinExistence type="predicted"/>
<dbReference type="AlphaFoldDB" id="A0A0A9GRA1"/>
<name>A0A0A9GRA1_ARUDO</name>
<sequence>MSPYSTAATRVRVNPSQYLPLVTPTGRSEETCRPSTTAPAVSSATAFRVAADSRCRTMRYAKNTVKTSCVDMRIAEVDTGRYASP</sequence>
<organism evidence="1">
    <name type="scientific">Arundo donax</name>
    <name type="common">Giant reed</name>
    <name type="synonym">Donax arundinaceus</name>
    <dbReference type="NCBI Taxonomy" id="35708"/>
    <lineage>
        <taxon>Eukaryota</taxon>
        <taxon>Viridiplantae</taxon>
        <taxon>Streptophyta</taxon>
        <taxon>Embryophyta</taxon>
        <taxon>Tracheophyta</taxon>
        <taxon>Spermatophyta</taxon>
        <taxon>Magnoliopsida</taxon>
        <taxon>Liliopsida</taxon>
        <taxon>Poales</taxon>
        <taxon>Poaceae</taxon>
        <taxon>PACMAD clade</taxon>
        <taxon>Arundinoideae</taxon>
        <taxon>Arundineae</taxon>
        <taxon>Arundo</taxon>
    </lineage>
</organism>
<reference evidence="1" key="1">
    <citation type="submission" date="2014-09" db="EMBL/GenBank/DDBJ databases">
        <authorList>
            <person name="Magalhaes I.L.F."/>
            <person name="Oliveira U."/>
            <person name="Santos F.R."/>
            <person name="Vidigal T.H.D.A."/>
            <person name="Brescovit A.D."/>
            <person name="Santos A.J."/>
        </authorList>
    </citation>
    <scope>NUCLEOTIDE SEQUENCE</scope>
    <source>
        <tissue evidence="1">Shoot tissue taken approximately 20 cm above the soil surface</tissue>
    </source>
</reference>
<reference evidence="1" key="2">
    <citation type="journal article" date="2015" name="Data Brief">
        <title>Shoot transcriptome of the giant reed, Arundo donax.</title>
        <authorList>
            <person name="Barrero R.A."/>
            <person name="Guerrero F.D."/>
            <person name="Moolhuijzen P."/>
            <person name="Goolsby J.A."/>
            <person name="Tidwell J."/>
            <person name="Bellgard S.E."/>
            <person name="Bellgard M.I."/>
        </authorList>
    </citation>
    <scope>NUCLEOTIDE SEQUENCE</scope>
    <source>
        <tissue evidence="1">Shoot tissue taken approximately 20 cm above the soil surface</tissue>
    </source>
</reference>
<accession>A0A0A9GRA1</accession>
<protein>
    <submittedName>
        <fullName evidence="1">Uncharacterized protein</fullName>
    </submittedName>
</protein>
<evidence type="ECO:0000313" key="1">
    <source>
        <dbReference type="EMBL" id="JAE23203.1"/>
    </source>
</evidence>
<dbReference type="EMBL" id="GBRH01174693">
    <property type="protein sequence ID" value="JAE23203.1"/>
    <property type="molecule type" value="Transcribed_RNA"/>
</dbReference>